<dbReference type="EMBL" id="MF155946">
    <property type="protein sequence ID" value="ASR75417.1"/>
    <property type="molecule type" value="Genomic_DNA"/>
</dbReference>
<organism evidence="2 3">
    <name type="scientific">Streptomyces phage Mildred21</name>
    <dbReference type="NCBI Taxonomy" id="2023959"/>
    <lineage>
        <taxon>Viruses</taxon>
        <taxon>Duplodnaviria</taxon>
        <taxon>Heunggongvirae</taxon>
        <taxon>Uroviricota</taxon>
        <taxon>Caudoviricetes</taxon>
        <taxon>Stanwilliamsviridae</taxon>
        <taxon>Boydwoodruffvirinae</taxon>
        <taxon>Samistivirus</taxon>
        <taxon>Samistivirus mildred21</taxon>
    </lineage>
</organism>
<proteinExistence type="predicted"/>
<name>A0A222YWQ5_9CAUD</name>
<reference evidence="2 3" key="1">
    <citation type="submission" date="2017-05" db="EMBL/GenBank/DDBJ databases">
        <authorList>
            <person name="Chapman J."/>
            <person name="Chang C."/>
            <person name="Suresh T."/>
            <person name="Shishido T.C."/>
            <person name="Bindert I."/>
            <person name="Shaffer C.D."/>
            <person name="Weston-Hafer K.A."/>
            <person name="Russell D.A."/>
            <person name="Pope W.H."/>
            <person name="Jacobs-Sera D."/>
            <person name="Hendrix R.W."/>
            <person name="Hatfull G.F."/>
        </authorList>
    </citation>
    <scope>NUCLEOTIDE SEQUENCE [LARGE SCALE GENOMIC DNA]</scope>
</reference>
<sequence>MLRKPFSEIGVHERIRFDNGYYMTGHITRNIGTHNGKRMVHFFNEATQRENVISYASHRSVIIMDCMCCDFGAHDMPCDCDGKNCCHPENH</sequence>
<accession>A0A222YWQ5</accession>
<protein>
    <submittedName>
        <fullName evidence="2">Uncharacterized protein</fullName>
    </submittedName>
</protein>
<evidence type="ECO:0000313" key="1">
    <source>
        <dbReference type="EMBL" id="ASR75417.1"/>
    </source>
</evidence>
<gene>
    <name evidence="2" type="ORF">SEA_MILDRED21_272</name>
    <name evidence="1" type="ORF">SEA_MILDRED21_9</name>
</gene>
<evidence type="ECO:0000313" key="2">
    <source>
        <dbReference type="EMBL" id="ASR75629.1"/>
    </source>
</evidence>
<dbReference type="Proteomes" id="UP000223009">
    <property type="component" value="Segment"/>
</dbReference>
<dbReference type="EMBL" id="MF155946">
    <property type="protein sequence ID" value="ASR75629.1"/>
    <property type="molecule type" value="Genomic_DNA"/>
</dbReference>
<keyword evidence="3" id="KW-1185">Reference proteome</keyword>
<evidence type="ECO:0000313" key="3">
    <source>
        <dbReference type="Proteomes" id="UP000223009"/>
    </source>
</evidence>